<dbReference type="InterPro" id="IPR011043">
    <property type="entry name" value="Gal_Oxase/kelch_b-propeller"/>
</dbReference>
<keyword evidence="3" id="KW-1133">Transmembrane helix</keyword>
<evidence type="ECO:0000256" key="3">
    <source>
        <dbReference type="SAM" id="Phobius"/>
    </source>
</evidence>
<evidence type="ECO:0000256" key="2">
    <source>
        <dbReference type="SAM" id="MobiDB-lite"/>
    </source>
</evidence>
<sequence>QVGRDEASLLFADVAEQLSSMPGHTRIRSTRPVRSPETTSAMASESTSPDDDRSHVDATVSPPPRPSPPSVSTQETGGSSDIGDSTATPPVQEVPENGMTASTIRAITDDDRPIPVWQVADHEKESEGPQLHDGPPGPPRFPHELDDSLAKKVDNERVASRAFENRLQHEVVGPREQAAQETGDSTVGDCTAAPILQEEVTQGGTTASTIRSMNDDDPPVPLLQVADHENETEGPQLHDGPPGPQYSLSEFDDSLAKSIENEFEQHSSNHPCDNSSTVHSTTGAPVANAAAEGPPMGGGVEEGRASSGGSTPLTSPLTEAATEAVGLHSALSERSTFVAEAWVEYPEVMPGRGIVYEAETIEPQMPIVLPFYRRKGLACFLVAMFLLAVGIATAMQLFNKSDRSNDGEELTVTDSPKSSNSPTASNIPIKKQAGYPTTAQAYQGKLQAPDGAAFDEFGGSVAIYGDTIVVGAEEDDDNGMRSGSAYVFVWSGKEWTHQAKLLAPDGAAYDFFGHSVAIYRDSIVVSAYWDGDNGSISGSAHVFFRSEDGEGWTHEAKLLAPDGAADDRFGNSVAIHGGTIVVGVTGDDDNGSAHVFVQSEKEWTHQAKLLAPDGAHSDSFGYSTAIYGDTIVVGARWDDANQYNSGSAHVFVRSGKEWIHQAKLLAPNGAAFDYFGNSVSIYEDTIVVGADGRGSAHVFVRSGEEWTHKAKLLAPDGAWFGGSVAIYGDVIVVSGSGSAHVFVRSGGEWTHETKLLAPDGAVDDKFGCSVSIYVDTLVVGANEDDNNKGSNSGSAYIFPVV</sequence>
<feature type="compositionally biased region" description="Polar residues" evidence="2">
    <location>
        <begin position="73"/>
        <end position="89"/>
    </location>
</feature>
<reference evidence="4 5" key="1">
    <citation type="journal article" date="2012" name="Genome Biol.">
        <title>Genome and low-iron response of an oceanic diatom adapted to chronic iron limitation.</title>
        <authorList>
            <person name="Lommer M."/>
            <person name="Specht M."/>
            <person name="Roy A.S."/>
            <person name="Kraemer L."/>
            <person name="Andreson R."/>
            <person name="Gutowska M.A."/>
            <person name="Wolf J."/>
            <person name="Bergner S.V."/>
            <person name="Schilhabel M.B."/>
            <person name="Klostermeier U.C."/>
            <person name="Beiko R.G."/>
            <person name="Rosenstiel P."/>
            <person name="Hippler M."/>
            <person name="Laroche J."/>
        </authorList>
    </citation>
    <scope>NUCLEOTIDE SEQUENCE [LARGE SCALE GENOMIC DNA]</scope>
    <source>
        <strain evidence="4 5">CCMP1005</strain>
    </source>
</reference>
<dbReference type="AlphaFoldDB" id="K0TNL2"/>
<dbReference type="Gene3D" id="2.130.10.130">
    <property type="entry name" value="Integrin alpha, N-terminal"/>
    <property type="match status" value="2"/>
</dbReference>
<dbReference type="PANTHER" id="PTHR36220">
    <property type="entry name" value="UNNAMED PRODUCT"/>
    <property type="match status" value="1"/>
</dbReference>
<dbReference type="EMBL" id="AGNL01001149">
    <property type="protein sequence ID" value="EJK77226.1"/>
    <property type="molecule type" value="Genomic_DNA"/>
</dbReference>
<proteinExistence type="predicted"/>
<feature type="compositionally biased region" description="Polar residues" evidence="2">
    <location>
        <begin position="412"/>
        <end position="426"/>
    </location>
</feature>
<keyword evidence="3" id="KW-0472">Membrane</keyword>
<feature type="non-terminal residue" evidence="4">
    <location>
        <position position="1"/>
    </location>
</feature>
<feature type="region of interest" description="Disordered" evidence="2">
    <location>
        <begin position="262"/>
        <end position="312"/>
    </location>
</feature>
<gene>
    <name evidence="4" type="ORF">THAOC_00955</name>
</gene>
<feature type="region of interest" description="Disordered" evidence="2">
    <location>
        <begin position="230"/>
        <end position="249"/>
    </location>
</feature>
<feature type="compositionally biased region" description="Polar residues" evidence="2">
    <location>
        <begin position="199"/>
        <end position="212"/>
    </location>
</feature>
<feature type="region of interest" description="Disordered" evidence="2">
    <location>
        <begin position="403"/>
        <end position="430"/>
    </location>
</feature>
<dbReference type="OrthoDB" id="188207at2759"/>
<dbReference type="PANTHER" id="PTHR36220:SF1">
    <property type="entry name" value="GAMMA TUBULIN COMPLEX COMPONENT C-TERMINAL DOMAIN-CONTAINING PROTEIN"/>
    <property type="match status" value="1"/>
</dbReference>
<evidence type="ECO:0000313" key="4">
    <source>
        <dbReference type="EMBL" id="EJK77226.1"/>
    </source>
</evidence>
<feature type="compositionally biased region" description="Low complexity" evidence="2">
    <location>
        <begin position="35"/>
        <end position="47"/>
    </location>
</feature>
<dbReference type="SUPFAM" id="SSF50965">
    <property type="entry name" value="Galactose oxidase, central domain"/>
    <property type="match status" value="1"/>
</dbReference>
<dbReference type="InterPro" id="IPR013517">
    <property type="entry name" value="FG-GAP"/>
</dbReference>
<keyword evidence="3" id="KW-0812">Transmembrane</keyword>
<accession>K0TNL2</accession>
<organism evidence="4 5">
    <name type="scientific">Thalassiosira oceanica</name>
    <name type="common">Marine diatom</name>
    <dbReference type="NCBI Taxonomy" id="159749"/>
    <lineage>
        <taxon>Eukaryota</taxon>
        <taxon>Sar</taxon>
        <taxon>Stramenopiles</taxon>
        <taxon>Ochrophyta</taxon>
        <taxon>Bacillariophyta</taxon>
        <taxon>Coscinodiscophyceae</taxon>
        <taxon>Thalassiosirophycidae</taxon>
        <taxon>Thalassiosirales</taxon>
        <taxon>Thalassiosiraceae</taxon>
        <taxon>Thalassiosira</taxon>
    </lineage>
</organism>
<evidence type="ECO:0000256" key="1">
    <source>
        <dbReference type="ARBA" id="ARBA00022729"/>
    </source>
</evidence>
<keyword evidence="5" id="KW-1185">Reference proteome</keyword>
<feature type="region of interest" description="Disordered" evidence="2">
    <location>
        <begin position="16"/>
        <end position="145"/>
    </location>
</feature>
<name>K0TNL2_THAOC</name>
<feature type="compositionally biased region" description="Basic and acidic residues" evidence="2">
    <location>
        <begin position="164"/>
        <end position="173"/>
    </location>
</feature>
<feature type="transmembrane region" description="Helical" evidence="3">
    <location>
        <begin position="377"/>
        <end position="398"/>
    </location>
</feature>
<comment type="caution">
    <text evidence="4">The sequence shown here is derived from an EMBL/GenBank/DDBJ whole genome shotgun (WGS) entry which is preliminary data.</text>
</comment>
<dbReference type="Proteomes" id="UP000266841">
    <property type="component" value="Unassembled WGS sequence"/>
</dbReference>
<feature type="region of interest" description="Disordered" evidence="2">
    <location>
        <begin position="164"/>
        <end position="222"/>
    </location>
</feature>
<protein>
    <submittedName>
        <fullName evidence="4">Uncharacterized protein</fullName>
    </submittedName>
</protein>
<feature type="compositionally biased region" description="Polar residues" evidence="2">
    <location>
        <begin position="268"/>
        <end position="283"/>
    </location>
</feature>
<dbReference type="Pfam" id="PF14312">
    <property type="entry name" value="FG-GAP_2"/>
    <property type="match status" value="7"/>
</dbReference>
<dbReference type="eggNOG" id="ENOG502SAF2">
    <property type="taxonomic scope" value="Eukaryota"/>
</dbReference>
<keyword evidence="1" id="KW-0732">Signal</keyword>
<dbReference type="InterPro" id="IPR028994">
    <property type="entry name" value="Integrin_alpha_N"/>
</dbReference>
<evidence type="ECO:0000313" key="5">
    <source>
        <dbReference type="Proteomes" id="UP000266841"/>
    </source>
</evidence>